<keyword evidence="2" id="KW-1185">Reference proteome</keyword>
<dbReference type="Proteomes" id="UP000027586">
    <property type="component" value="Unassembled WGS sequence"/>
</dbReference>
<protein>
    <submittedName>
        <fullName evidence="1">Uncharacterized protein</fullName>
    </submittedName>
</protein>
<sequence>MMPFCVLVTFEICDGDPSPAFIAIPARDDDDDFYDARKRQCYYNVHIRSFIQLSTASIGSTIRASINEPFRLNSSSGIGMAGLYGFISGRDTIENYDKQ</sequence>
<dbReference type="EMBL" id="CBTN010000048">
    <property type="protein sequence ID" value="CDH57668.1"/>
    <property type="molecule type" value="Genomic_DNA"/>
</dbReference>
<proteinExistence type="predicted"/>
<gene>
    <name evidence="1" type="ORF">LCOR_08578.1</name>
</gene>
<dbReference type="AlphaFoldDB" id="A0A068S5K6"/>
<dbReference type="VEuPathDB" id="FungiDB:LCOR_08578.1"/>
<evidence type="ECO:0000313" key="1">
    <source>
        <dbReference type="EMBL" id="CDH57668.1"/>
    </source>
</evidence>
<evidence type="ECO:0000313" key="2">
    <source>
        <dbReference type="Proteomes" id="UP000027586"/>
    </source>
</evidence>
<comment type="caution">
    <text evidence="1">The sequence shown here is derived from an EMBL/GenBank/DDBJ whole genome shotgun (WGS) entry which is preliminary data.</text>
</comment>
<name>A0A068S5K6_9FUNG</name>
<reference evidence="1" key="1">
    <citation type="submission" date="2013-08" db="EMBL/GenBank/DDBJ databases">
        <title>Gene expansion shapes genome architecture in the human pathogen Lichtheimia corymbifera: an evolutionary genomics analysis in the ancient terrestrial Mucorales (Mucoromycotina).</title>
        <authorList>
            <person name="Schwartze V.U."/>
            <person name="Winter S."/>
            <person name="Shelest E."/>
            <person name="Marcet-Houben M."/>
            <person name="Horn F."/>
            <person name="Wehner S."/>
            <person name="Hoffmann K."/>
            <person name="Riege K."/>
            <person name="Sammeth M."/>
            <person name="Nowrousian M."/>
            <person name="Valiante V."/>
            <person name="Linde J."/>
            <person name="Jacobsen I.D."/>
            <person name="Marz M."/>
            <person name="Brakhage A.A."/>
            <person name="Gabaldon T."/>
            <person name="Bocker S."/>
            <person name="Voigt K."/>
        </authorList>
    </citation>
    <scope>NUCLEOTIDE SEQUENCE [LARGE SCALE GENOMIC DNA]</scope>
    <source>
        <strain evidence="1">FSU 9682</strain>
    </source>
</reference>
<accession>A0A068S5K6</accession>
<organism evidence="1 2">
    <name type="scientific">Lichtheimia corymbifera JMRC:FSU:9682</name>
    <dbReference type="NCBI Taxonomy" id="1263082"/>
    <lineage>
        <taxon>Eukaryota</taxon>
        <taxon>Fungi</taxon>
        <taxon>Fungi incertae sedis</taxon>
        <taxon>Mucoromycota</taxon>
        <taxon>Mucoromycotina</taxon>
        <taxon>Mucoromycetes</taxon>
        <taxon>Mucorales</taxon>
        <taxon>Lichtheimiaceae</taxon>
        <taxon>Lichtheimia</taxon>
    </lineage>
</organism>